<sequence>MTESGEVNVVAAASAGVQDLARATTSVLEEAGPVGEVGKPVVRTLTNVWEGYFGSPIPPEGTNWNAYTHEQLYAMVWENADVADVTGVADEWGRHSTELAGHADAMQRQRAEMGTHWTSESADAATSRLGQIGDRTSGVGERASTVSHAAQNAGDALASARNSMPPPPGDATGAVMGTGVAGAGAGAVVGGVIGAAAGGVGAVPGAMIGAAVGAAAAGGTSMFLASANAAEKKAEAVHVMSQYEAALRRSSAAIAPAGAQGAGWGSAPASTSAAGFSGAGGAATGGGAPWAKLVGGADPLGGAGRAGAGLGLVGARGVFGGLGASGAGANGAAPARGAAGGDDDEQVHENKLPTIDQGLFDDDRPASAPVIG</sequence>
<evidence type="ECO:0008006" key="4">
    <source>
        <dbReference type="Google" id="ProtNLM"/>
    </source>
</evidence>
<dbReference type="OrthoDB" id="3681508at2"/>
<evidence type="ECO:0000313" key="2">
    <source>
        <dbReference type="EMBL" id="TDD08623.1"/>
    </source>
</evidence>
<dbReference type="InterPro" id="IPR038332">
    <property type="entry name" value="PPE_sf"/>
</dbReference>
<dbReference type="AlphaFoldDB" id="A0A4R4VYS7"/>
<evidence type="ECO:0000313" key="3">
    <source>
        <dbReference type="Proteomes" id="UP000295674"/>
    </source>
</evidence>
<accession>A0A4R4VYS7</accession>
<dbReference type="Proteomes" id="UP000295674">
    <property type="component" value="Unassembled WGS sequence"/>
</dbReference>
<dbReference type="Gene3D" id="1.20.1260.20">
    <property type="entry name" value="PPE superfamily"/>
    <property type="match status" value="1"/>
</dbReference>
<gene>
    <name evidence="2" type="ORF">E1181_06640</name>
</gene>
<protein>
    <recommendedName>
        <fullName evidence="4">PPE domain-containing protein</fullName>
    </recommendedName>
</protein>
<reference evidence="2 3" key="1">
    <citation type="submission" date="2019-03" db="EMBL/GenBank/DDBJ databases">
        <title>Draft genome sequences of novel Actinobacteria.</title>
        <authorList>
            <person name="Sahin N."/>
            <person name="Ay H."/>
            <person name="Saygin H."/>
        </authorList>
    </citation>
    <scope>NUCLEOTIDE SEQUENCE [LARGE SCALE GENOMIC DNA]</scope>
    <source>
        <strain evidence="2 3">16K309</strain>
    </source>
</reference>
<dbReference type="RefSeq" id="WP_132673020.1">
    <property type="nucleotide sequence ID" value="NZ_SMKS01000006.1"/>
</dbReference>
<proteinExistence type="predicted"/>
<evidence type="ECO:0000256" key="1">
    <source>
        <dbReference type="SAM" id="MobiDB-lite"/>
    </source>
</evidence>
<name>A0A4R4VYS7_9PSEU</name>
<organism evidence="2 3">
    <name type="scientific">Saccharopolyspora terrae</name>
    <dbReference type="NCBI Taxonomy" id="2530384"/>
    <lineage>
        <taxon>Bacteria</taxon>
        <taxon>Bacillati</taxon>
        <taxon>Actinomycetota</taxon>
        <taxon>Actinomycetes</taxon>
        <taxon>Pseudonocardiales</taxon>
        <taxon>Pseudonocardiaceae</taxon>
        <taxon>Saccharopolyspora</taxon>
    </lineage>
</organism>
<feature type="region of interest" description="Disordered" evidence="1">
    <location>
        <begin position="119"/>
        <end position="153"/>
    </location>
</feature>
<dbReference type="EMBL" id="SMKS01000006">
    <property type="protein sequence ID" value="TDD08623.1"/>
    <property type="molecule type" value="Genomic_DNA"/>
</dbReference>
<comment type="caution">
    <text evidence="2">The sequence shown here is derived from an EMBL/GenBank/DDBJ whole genome shotgun (WGS) entry which is preliminary data.</text>
</comment>
<keyword evidence="3" id="KW-1185">Reference proteome</keyword>
<feature type="region of interest" description="Disordered" evidence="1">
    <location>
        <begin position="328"/>
        <end position="372"/>
    </location>
</feature>